<evidence type="ECO:0000313" key="1">
    <source>
        <dbReference type="EMBL" id="SVB37764.1"/>
    </source>
</evidence>
<reference evidence="1" key="1">
    <citation type="submission" date="2018-05" db="EMBL/GenBank/DDBJ databases">
        <authorList>
            <person name="Lanie J.A."/>
            <person name="Ng W.-L."/>
            <person name="Kazmierczak K.M."/>
            <person name="Andrzejewski T.M."/>
            <person name="Davidsen T.M."/>
            <person name="Wayne K.J."/>
            <person name="Tettelin H."/>
            <person name="Glass J.I."/>
            <person name="Rusch D."/>
            <person name="Podicherti R."/>
            <person name="Tsui H.-C.T."/>
            <person name="Winkler M.E."/>
        </authorList>
    </citation>
    <scope>NUCLEOTIDE SEQUENCE</scope>
</reference>
<sequence length="38" mass="4219">MAENPGRVLLGFSPPIGFLNILIFSQSMQNPDRDETGR</sequence>
<dbReference type="AlphaFoldDB" id="A0A382DIE5"/>
<dbReference type="EMBL" id="UINC01039375">
    <property type="protein sequence ID" value="SVB37764.1"/>
    <property type="molecule type" value="Genomic_DNA"/>
</dbReference>
<protein>
    <submittedName>
        <fullName evidence="1">Uncharacterized protein</fullName>
    </submittedName>
</protein>
<organism evidence="1">
    <name type="scientific">marine metagenome</name>
    <dbReference type="NCBI Taxonomy" id="408172"/>
    <lineage>
        <taxon>unclassified sequences</taxon>
        <taxon>metagenomes</taxon>
        <taxon>ecological metagenomes</taxon>
    </lineage>
</organism>
<name>A0A382DIE5_9ZZZZ</name>
<accession>A0A382DIE5</accession>
<proteinExistence type="predicted"/>
<gene>
    <name evidence="1" type="ORF">METZ01_LOCUS190618</name>
</gene>